<comment type="caution">
    <text evidence="1">The sequence shown here is derived from an EMBL/GenBank/DDBJ whole genome shotgun (WGS) entry which is preliminary data.</text>
</comment>
<evidence type="ECO:0000313" key="1">
    <source>
        <dbReference type="EMBL" id="KQL60173.1"/>
    </source>
</evidence>
<keyword evidence="2" id="KW-1185">Reference proteome</keyword>
<evidence type="ECO:0000313" key="2">
    <source>
        <dbReference type="Proteomes" id="UP000051836"/>
    </source>
</evidence>
<name>A0A0Q3X5R1_AMAAE</name>
<accession>A0A0Q3X5R1</accession>
<gene>
    <name evidence="1" type="ORF">AAES_10225</name>
</gene>
<protein>
    <submittedName>
        <fullName evidence="1">Uncharacterized protein</fullName>
    </submittedName>
</protein>
<proteinExistence type="predicted"/>
<dbReference type="AlphaFoldDB" id="A0A0Q3X5R1"/>
<reference evidence="1 2" key="1">
    <citation type="submission" date="2015-10" db="EMBL/GenBank/DDBJ databases">
        <authorList>
            <person name="Gilbert D.G."/>
        </authorList>
    </citation>
    <scope>NUCLEOTIDE SEQUENCE [LARGE SCALE GENOMIC DNA]</scope>
    <source>
        <strain evidence="1">FVVF132</strain>
    </source>
</reference>
<dbReference type="EMBL" id="LMAW01000188">
    <property type="protein sequence ID" value="KQL60173.1"/>
    <property type="molecule type" value="Genomic_DNA"/>
</dbReference>
<sequence length="84" mass="9191">MSDMAGSVADGVMASKAVEVGQRVLHLCESKFGEILNSYKVSNMAGLQETKKPDWRRSVGVGDIAQKQLRCLLEIGIHNSKIMK</sequence>
<organism evidence="1 2">
    <name type="scientific">Amazona aestiva</name>
    <name type="common">Blue-fronted Amazon parrot</name>
    <dbReference type="NCBI Taxonomy" id="12930"/>
    <lineage>
        <taxon>Eukaryota</taxon>
        <taxon>Metazoa</taxon>
        <taxon>Chordata</taxon>
        <taxon>Craniata</taxon>
        <taxon>Vertebrata</taxon>
        <taxon>Euteleostomi</taxon>
        <taxon>Archelosauria</taxon>
        <taxon>Archosauria</taxon>
        <taxon>Dinosauria</taxon>
        <taxon>Saurischia</taxon>
        <taxon>Theropoda</taxon>
        <taxon>Coelurosauria</taxon>
        <taxon>Aves</taxon>
        <taxon>Neognathae</taxon>
        <taxon>Neoaves</taxon>
        <taxon>Telluraves</taxon>
        <taxon>Australaves</taxon>
        <taxon>Psittaciformes</taxon>
        <taxon>Psittacidae</taxon>
        <taxon>Amazona</taxon>
    </lineage>
</organism>
<dbReference type="Proteomes" id="UP000051836">
    <property type="component" value="Unassembled WGS sequence"/>
</dbReference>